<reference evidence="1 2" key="1">
    <citation type="submission" date="2022-09" db="EMBL/GenBank/DDBJ databases">
        <authorList>
            <person name="Palmer J.M."/>
        </authorList>
    </citation>
    <scope>NUCLEOTIDE SEQUENCE [LARGE SCALE GENOMIC DNA]</scope>
    <source>
        <strain evidence="1 2">DSM 7382</strain>
    </source>
</reference>
<organism evidence="1 2">
    <name type="scientific">Cerrena zonata</name>
    <dbReference type="NCBI Taxonomy" id="2478898"/>
    <lineage>
        <taxon>Eukaryota</taxon>
        <taxon>Fungi</taxon>
        <taxon>Dikarya</taxon>
        <taxon>Basidiomycota</taxon>
        <taxon>Agaricomycotina</taxon>
        <taxon>Agaricomycetes</taxon>
        <taxon>Polyporales</taxon>
        <taxon>Cerrenaceae</taxon>
        <taxon>Cerrena</taxon>
    </lineage>
</organism>
<protein>
    <recommendedName>
        <fullName evidence="3">MFS transporter</fullName>
    </recommendedName>
</protein>
<evidence type="ECO:0000313" key="2">
    <source>
        <dbReference type="Proteomes" id="UP001385951"/>
    </source>
</evidence>
<comment type="caution">
    <text evidence="1">The sequence shown here is derived from an EMBL/GenBank/DDBJ whole genome shotgun (WGS) entry which is preliminary data.</text>
</comment>
<accession>A0AAW0H0B2</accession>
<name>A0AAW0H0B2_9APHY</name>
<dbReference type="EMBL" id="JASBNA010000001">
    <property type="protein sequence ID" value="KAK7696046.1"/>
    <property type="molecule type" value="Genomic_DNA"/>
</dbReference>
<evidence type="ECO:0000313" key="1">
    <source>
        <dbReference type="EMBL" id="KAK7696046.1"/>
    </source>
</evidence>
<sequence length="94" mass="10607">MTGRTRATTSTFSKAVWPSPVTRSSVEPEARKRLEKKLLRKLDARMGILIVIYILNYIDRNNAAAARLRGFEADLTSRARSSILYSVFFTLAIS</sequence>
<dbReference type="Proteomes" id="UP001385951">
    <property type="component" value="Unassembled WGS sequence"/>
</dbReference>
<proteinExistence type="predicted"/>
<keyword evidence="2" id="KW-1185">Reference proteome</keyword>
<gene>
    <name evidence="1" type="ORF">QCA50_000687</name>
</gene>
<evidence type="ECO:0008006" key="3">
    <source>
        <dbReference type="Google" id="ProtNLM"/>
    </source>
</evidence>
<dbReference type="AlphaFoldDB" id="A0AAW0H0B2"/>